<evidence type="ECO:0000313" key="2">
    <source>
        <dbReference type="Proteomes" id="UP001567538"/>
    </source>
</evidence>
<dbReference type="AlphaFoldDB" id="A0ABD1FQI6"/>
<organism evidence="1 2">
    <name type="scientific">Salvia divinorum</name>
    <name type="common">Maria pastora</name>
    <name type="synonym">Diviner's sage</name>
    <dbReference type="NCBI Taxonomy" id="28513"/>
    <lineage>
        <taxon>Eukaryota</taxon>
        <taxon>Viridiplantae</taxon>
        <taxon>Streptophyta</taxon>
        <taxon>Embryophyta</taxon>
        <taxon>Tracheophyta</taxon>
        <taxon>Spermatophyta</taxon>
        <taxon>Magnoliopsida</taxon>
        <taxon>eudicotyledons</taxon>
        <taxon>Gunneridae</taxon>
        <taxon>Pentapetalae</taxon>
        <taxon>asterids</taxon>
        <taxon>lamiids</taxon>
        <taxon>Lamiales</taxon>
        <taxon>Lamiaceae</taxon>
        <taxon>Nepetoideae</taxon>
        <taxon>Mentheae</taxon>
        <taxon>Salviinae</taxon>
        <taxon>Salvia</taxon>
        <taxon>Salvia subgen. Calosphace</taxon>
    </lineage>
</organism>
<sequence length="66" mass="7599">MSPWTNIFLTEGDREGTGYHPSSHTPIHLIQFESTLLKSRQVFARERTVNGEGLFKPLWKLLSERG</sequence>
<proteinExistence type="predicted"/>
<dbReference type="EMBL" id="JBEAFC010000013">
    <property type="protein sequence ID" value="KAL1534115.1"/>
    <property type="molecule type" value="Genomic_DNA"/>
</dbReference>
<dbReference type="Proteomes" id="UP001567538">
    <property type="component" value="Unassembled WGS sequence"/>
</dbReference>
<protein>
    <submittedName>
        <fullName evidence="1">Uncharacterized protein</fullName>
    </submittedName>
</protein>
<reference evidence="1 2" key="1">
    <citation type="submission" date="2024-06" db="EMBL/GenBank/DDBJ databases">
        <title>A chromosome level genome sequence of Diviner's sage (Salvia divinorum).</title>
        <authorList>
            <person name="Ford S.A."/>
            <person name="Ro D.-K."/>
            <person name="Ness R.W."/>
            <person name="Phillips M.A."/>
        </authorList>
    </citation>
    <scope>NUCLEOTIDE SEQUENCE [LARGE SCALE GENOMIC DNA]</scope>
    <source>
        <strain evidence="1">SAF-2024a</strain>
        <tissue evidence="1">Leaf</tissue>
    </source>
</reference>
<comment type="caution">
    <text evidence="1">The sequence shown here is derived from an EMBL/GenBank/DDBJ whole genome shotgun (WGS) entry which is preliminary data.</text>
</comment>
<gene>
    <name evidence="1" type="ORF">AAHA92_31511</name>
</gene>
<evidence type="ECO:0000313" key="1">
    <source>
        <dbReference type="EMBL" id="KAL1534115.1"/>
    </source>
</evidence>
<name>A0ABD1FQI6_SALDI</name>
<accession>A0ABD1FQI6</accession>
<keyword evidence="2" id="KW-1185">Reference proteome</keyword>